<feature type="domain" description="Heterokaryon incompatibility" evidence="1">
    <location>
        <begin position="37"/>
        <end position="174"/>
    </location>
</feature>
<dbReference type="Pfam" id="PF06985">
    <property type="entry name" value="HET"/>
    <property type="match status" value="1"/>
</dbReference>
<protein>
    <submittedName>
        <fullName evidence="2">HET-domain-containing protein</fullName>
    </submittedName>
</protein>
<dbReference type="PANTHER" id="PTHR24148">
    <property type="entry name" value="ANKYRIN REPEAT DOMAIN-CONTAINING PROTEIN 39 HOMOLOG-RELATED"/>
    <property type="match status" value="1"/>
</dbReference>
<dbReference type="PANTHER" id="PTHR24148:SF73">
    <property type="entry name" value="HET DOMAIN PROTEIN (AFU_ORTHOLOGUE AFUA_8G01020)"/>
    <property type="match status" value="1"/>
</dbReference>
<organism evidence="2 3">
    <name type="scientific">Glonium stellatum</name>
    <dbReference type="NCBI Taxonomy" id="574774"/>
    <lineage>
        <taxon>Eukaryota</taxon>
        <taxon>Fungi</taxon>
        <taxon>Dikarya</taxon>
        <taxon>Ascomycota</taxon>
        <taxon>Pezizomycotina</taxon>
        <taxon>Dothideomycetes</taxon>
        <taxon>Pleosporomycetidae</taxon>
        <taxon>Gloniales</taxon>
        <taxon>Gloniaceae</taxon>
        <taxon>Glonium</taxon>
    </lineage>
</organism>
<dbReference type="OrthoDB" id="194358at2759"/>
<gene>
    <name evidence="2" type="ORF">AOQ84DRAFT_423759</name>
</gene>
<feature type="non-terminal residue" evidence="2">
    <location>
        <position position="174"/>
    </location>
</feature>
<dbReference type="AlphaFoldDB" id="A0A8E2F6D6"/>
<dbReference type="InterPro" id="IPR010730">
    <property type="entry name" value="HET"/>
</dbReference>
<dbReference type="EMBL" id="KV749050">
    <property type="protein sequence ID" value="OCL11407.1"/>
    <property type="molecule type" value="Genomic_DNA"/>
</dbReference>
<evidence type="ECO:0000313" key="2">
    <source>
        <dbReference type="EMBL" id="OCL11407.1"/>
    </source>
</evidence>
<name>A0A8E2F6D6_9PEZI</name>
<reference evidence="2 3" key="1">
    <citation type="journal article" date="2016" name="Nat. Commun.">
        <title>Ectomycorrhizal ecology is imprinted in the genome of the dominant symbiotic fungus Cenococcum geophilum.</title>
        <authorList>
            <consortium name="DOE Joint Genome Institute"/>
            <person name="Peter M."/>
            <person name="Kohler A."/>
            <person name="Ohm R.A."/>
            <person name="Kuo A."/>
            <person name="Krutzmann J."/>
            <person name="Morin E."/>
            <person name="Arend M."/>
            <person name="Barry K.W."/>
            <person name="Binder M."/>
            <person name="Choi C."/>
            <person name="Clum A."/>
            <person name="Copeland A."/>
            <person name="Grisel N."/>
            <person name="Haridas S."/>
            <person name="Kipfer T."/>
            <person name="LaButti K."/>
            <person name="Lindquist E."/>
            <person name="Lipzen A."/>
            <person name="Maire R."/>
            <person name="Meier B."/>
            <person name="Mihaltcheva S."/>
            <person name="Molinier V."/>
            <person name="Murat C."/>
            <person name="Poggeler S."/>
            <person name="Quandt C.A."/>
            <person name="Sperisen C."/>
            <person name="Tritt A."/>
            <person name="Tisserant E."/>
            <person name="Crous P.W."/>
            <person name="Henrissat B."/>
            <person name="Nehls U."/>
            <person name="Egli S."/>
            <person name="Spatafora J.W."/>
            <person name="Grigoriev I.V."/>
            <person name="Martin F.M."/>
        </authorList>
    </citation>
    <scope>NUCLEOTIDE SEQUENCE [LARGE SCALE GENOMIC DNA]</scope>
    <source>
        <strain evidence="2 3">CBS 207.34</strain>
    </source>
</reference>
<dbReference type="Proteomes" id="UP000250140">
    <property type="component" value="Unassembled WGS sequence"/>
</dbReference>
<accession>A0A8E2F6D6</accession>
<keyword evidence="3" id="KW-1185">Reference proteome</keyword>
<sequence>MLYEKLRGPREIRLLEFLNDDEPSCRIVHAELDKTPYAALSYTWGANIFDHVLKIQGISFKITENLYDALKALNKYVCDSGLMLWVDAVCINQQDIQERNHQVRLMSAVYGSAKTVLVWLGNPYADSNLAMDKMKEWNAESSSIYYGPVGSEPHRAWLSILALWERSWWRRAWI</sequence>
<proteinExistence type="predicted"/>
<evidence type="ECO:0000259" key="1">
    <source>
        <dbReference type="Pfam" id="PF06985"/>
    </source>
</evidence>
<evidence type="ECO:0000313" key="3">
    <source>
        <dbReference type="Proteomes" id="UP000250140"/>
    </source>
</evidence>
<dbReference type="InterPro" id="IPR052895">
    <property type="entry name" value="HetReg/Transcr_Mod"/>
</dbReference>